<dbReference type="InterPro" id="IPR000195">
    <property type="entry name" value="Rab-GAP-TBC_dom"/>
</dbReference>
<dbReference type="SUPFAM" id="SSF47923">
    <property type="entry name" value="Ypt/Rab-GAP domain of gyp1p"/>
    <property type="match status" value="2"/>
</dbReference>
<evidence type="ECO:0000259" key="3">
    <source>
        <dbReference type="PROSITE" id="PS50086"/>
    </source>
</evidence>
<organism evidence="4 5">
    <name type="scientific">Octopus sinensis</name>
    <name type="common">East Asian common octopus</name>
    <dbReference type="NCBI Taxonomy" id="2607531"/>
    <lineage>
        <taxon>Eukaryota</taxon>
        <taxon>Metazoa</taxon>
        <taxon>Spiralia</taxon>
        <taxon>Lophotrochozoa</taxon>
        <taxon>Mollusca</taxon>
        <taxon>Cephalopoda</taxon>
        <taxon>Coleoidea</taxon>
        <taxon>Octopodiformes</taxon>
        <taxon>Octopoda</taxon>
        <taxon>Incirrata</taxon>
        <taxon>Octopodidae</taxon>
        <taxon>Octopus</taxon>
    </lineage>
</organism>
<feature type="compositionally biased region" description="Low complexity" evidence="2">
    <location>
        <begin position="796"/>
        <end position="849"/>
    </location>
</feature>
<dbReference type="SMART" id="SM00164">
    <property type="entry name" value="TBC"/>
    <property type="match status" value="1"/>
</dbReference>
<feature type="compositionally biased region" description="Low complexity" evidence="2">
    <location>
        <begin position="725"/>
        <end position="737"/>
    </location>
</feature>
<dbReference type="Gene3D" id="1.10.472.80">
    <property type="entry name" value="Ypt/Rab-GAP domain of gyp1p, domain 3"/>
    <property type="match status" value="2"/>
</dbReference>
<feature type="region of interest" description="Disordered" evidence="2">
    <location>
        <begin position="525"/>
        <end position="544"/>
    </location>
</feature>
<dbReference type="GO" id="GO:0005096">
    <property type="term" value="F:GTPase activator activity"/>
    <property type="evidence" value="ECO:0007669"/>
    <property type="project" value="UniProtKB-KW"/>
</dbReference>
<feature type="region of interest" description="Disordered" evidence="2">
    <location>
        <begin position="605"/>
        <end position="868"/>
    </location>
</feature>
<feature type="compositionally biased region" description="Polar residues" evidence="2">
    <location>
        <begin position="635"/>
        <end position="652"/>
    </location>
</feature>
<keyword evidence="4" id="KW-1185">Reference proteome</keyword>
<dbReference type="KEGG" id="osn:115223820"/>
<evidence type="ECO:0000313" key="5">
    <source>
        <dbReference type="RefSeq" id="XP_029650357.1"/>
    </source>
</evidence>
<dbReference type="PROSITE" id="PS50086">
    <property type="entry name" value="TBC_RABGAP"/>
    <property type="match status" value="1"/>
</dbReference>
<sequence length="948" mass="105256">MAGYYGLENKEVIRIKVKKCDGLVQPEYKKFSIDPQITSFEMLQGILAKAFNIKSDFSTSYLAKASDGQKIYLSMLSDWDMDAACQCASEPYLKLKVDLKPFEEGLEDWDIITPGDIPQLKVTASMFEKNSFLGALTGSITSHVEKTLSQVQKVMGFKSYEDNAVKALKPAMTDMEFHNYLDVDGHLIRPQELRLSIYQGGIEPSLRKVVWRHLLNIFPDNMSGKERYDYLKRKEQEYYKVRKQWKAHLETDTASDEIKNIISVVKKDVLRTDRTYKFYAGSDDSNNILSLIHILVTYAVTHPDISYCQGMSDLASPLLVVQKDESHAYLCFCGLMKHMKINFHPSGQAMKIKLQHLSLLLQLYDPVFYTYLCESSPNHLFCFRWLLLELKREFPLDDALYMLEVMWSTLPPDPPAVELELTDPHYSPSLISSSPSSPTLNFPQSMYANFLALRLKDAAKARNVAHSNSYDSDKTTDAESNVRLNGVKKSSNCINIQINQHDVSPMEESYSGGDFPAMEDATAKMMQARSSSIDKSLCSSPPPQLLSGSDEDVFAFESSSSSSGKSKLSVGSINSCPKTDSEETRDNGSYEDTQFHLSLENVEKFQTTEPSSSFHSPDSEVPKTKTKVKHKPAQLSLTVSSKPMVTLTSPNCDKSHTDDADYVDATDSENVTPTSYGQQCPQFRSAVKTPSPGNLPPLPLSLPLTLPPPPLPLPSQMKKVHTNDSSLSTSSSSVASSQMVTPSESPASGDPSHLPTVPCSLQSSQHPDIPPLPLPPSNISTSSSSLSSPPYPPPADSASTHSSFDASSPTQLTVNGSTGVTTTTMSNPASSPTNITNTNTITTANTSTTPVNDNATLDRSQKLPPPQDFGAGNPFLMFLCLTILLQHRDLIINKKLECEEIDMYFQRLTRKQNVHKVLHQARTLYTEYLRNQQKLDEEFKSIEDSLSI</sequence>
<feature type="compositionally biased region" description="Pro residues" evidence="2">
    <location>
        <begin position="693"/>
        <end position="713"/>
    </location>
</feature>
<dbReference type="Proteomes" id="UP000515154">
    <property type="component" value="Linkage group LG24"/>
</dbReference>
<protein>
    <submittedName>
        <fullName evidence="5">TBC1 domain family member 25</fullName>
    </submittedName>
</protein>
<evidence type="ECO:0000256" key="1">
    <source>
        <dbReference type="ARBA" id="ARBA00022468"/>
    </source>
</evidence>
<dbReference type="InterPro" id="IPR035969">
    <property type="entry name" value="Rab-GAP_TBC_sf"/>
</dbReference>
<dbReference type="AlphaFoldDB" id="A0A6P7TL19"/>
<dbReference type="GO" id="GO:1901096">
    <property type="term" value="P:regulation of autophagosome maturation"/>
    <property type="evidence" value="ECO:0007669"/>
    <property type="project" value="TreeGrafter"/>
</dbReference>
<feature type="compositionally biased region" description="Polar residues" evidence="2">
    <location>
        <begin position="668"/>
        <end position="682"/>
    </location>
</feature>
<feature type="compositionally biased region" description="Polar residues" evidence="2">
    <location>
        <begin position="605"/>
        <end position="616"/>
    </location>
</feature>
<name>A0A6P7TL19_9MOLL</name>
<keyword evidence="1" id="KW-0343">GTPase activation</keyword>
<gene>
    <name evidence="5" type="primary">LOC115223820</name>
</gene>
<feature type="compositionally biased region" description="Low complexity" evidence="2">
    <location>
        <begin position="556"/>
        <end position="572"/>
    </location>
</feature>
<evidence type="ECO:0000313" key="4">
    <source>
        <dbReference type="Proteomes" id="UP000515154"/>
    </source>
</evidence>
<evidence type="ECO:0000256" key="2">
    <source>
        <dbReference type="SAM" id="MobiDB-lite"/>
    </source>
</evidence>
<feature type="domain" description="Rab-GAP TBC" evidence="3">
    <location>
        <begin position="201"/>
        <end position="410"/>
    </location>
</feature>
<feature type="compositionally biased region" description="Basic and acidic residues" evidence="2">
    <location>
        <begin position="579"/>
        <end position="588"/>
    </location>
</feature>
<dbReference type="GO" id="GO:0005776">
    <property type="term" value="C:autophagosome"/>
    <property type="evidence" value="ECO:0007669"/>
    <property type="project" value="TreeGrafter"/>
</dbReference>
<proteinExistence type="predicted"/>
<feature type="compositionally biased region" description="Low complexity" evidence="2">
    <location>
        <begin position="777"/>
        <end position="788"/>
    </location>
</feature>
<dbReference type="Gene3D" id="1.10.8.270">
    <property type="entry name" value="putative rabgap domain of human tbc1 domain family member 14 like domains"/>
    <property type="match status" value="1"/>
</dbReference>
<feature type="region of interest" description="Disordered" evidence="2">
    <location>
        <begin position="556"/>
        <end position="590"/>
    </location>
</feature>
<dbReference type="PANTHER" id="PTHR22957:SF333">
    <property type="entry name" value="TBC1 DOMAIN FAMILY MEMBER 25"/>
    <property type="match status" value="1"/>
</dbReference>
<dbReference type="RefSeq" id="XP_029650357.1">
    <property type="nucleotide sequence ID" value="XM_029794497.2"/>
</dbReference>
<accession>A0A6P7TL19</accession>
<reference evidence="5" key="1">
    <citation type="submission" date="2025-08" db="UniProtKB">
        <authorList>
            <consortium name="RefSeq"/>
        </authorList>
    </citation>
    <scope>IDENTIFICATION</scope>
</reference>
<dbReference type="Pfam" id="PF00566">
    <property type="entry name" value="RabGAP-TBC"/>
    <property type="match status" value="1"/>
</dbReference>
<dbReference type="PANTHER" id="PTHR22957">
    <property type="entry name" value="TBC1 DOMAIN FAMILY MEMBER GTPASE-ACTIVATING PROTEIN"/>
    <property type="match status" value="1"/>
</dbReference>